<keyword evidence="1" id="KW-0175">Coiled coil</keyword>
<feature type="coiled-coil region" evidence="1">
    <location>
        <begin position="20"/>
        <end position="79"/>
    </location>
</feature>
<dbReference type="GeneID" id="40328109"/>
<evidence type="ECO:0000256" key="1">
    <source>
        <dbReference type="SAM" id="Coils"/>
    </source>
</evidence>
<proteinExistence type="predicted"/>
<gene>
    <name evidence="2" type="ORF">TraAM80_04176</name>
</gene>
<dbReference type="OrthoDB" id="267737at2759"/>
<feature type="coiled-coil region" evidence="1">
    <location>
        <begin position="383"/>
        <end position="417"/>
    </location>
</feature>
<evidence type="ECO:0000313" key="2">
    <source>
        <dbReference type="EMBL" id="RNF06090.1"/>
    </source>
</evidence>
<accession>A0A3R7L255</accession>
<organism evidence="2 3">
    <name type="scientific">Trypanosoma rangeli</name>
    <dbReference type="NCBI Taxonomy" id="5698"/>
    <lineage>
        <taxon>Eukaryota</taxon>
        <taxon>Discoba</taxon>
        <taxon>Euglenozoa</taxon>
        <taxon>Kinetoplastea</taxon>
        <taxon>Metakinetoplastina</taxon>
        <taxon>Trypanosomatida</taxon>
        <taxon>Trypanosomatidae</taxon>
        <taxon>Trypanosoma</taxon>
        <taxon>Herpetosoma</taxon>
    </lineage>
</organism>
<dbReference type="EMBL" id="MKGL01000118">
    <property type="protein sequence ID" value="RNF06090.1"/>
    <property type="molecule type" value="Genomic_DNA"/>
</dbReference>
<reference evidence="2 3" key="1">
    <citation type="journal article" date="2018" name="BMC Genomics">
        <title>Genomic comparison of Trypanosoma conorhini and Trypanosoma rangeli to Trypanosoma cruzi strains of high and low virulence.</title>
        <authorList>
            <person name="Bradwell K.R."/>
            <person name="Koparde V.N."/>
            <person name="Matveyev A.V."/>
            <person name="Serrano M.G."/>
            <person name="Alves J.M."/>
            <person name="Parikh H."/>
            <person name="Huang B."/>
            <person name="Lee V."/>
            <person name="Espinosa-Alvarez O."/>
            <person name="Ortiz P.A."/>
            <person name="Costa-Martins A.G."/>
            <person name="Teixeira M.M."/>
            <person name="Buck G.A."/>
        </authorList>
    </citation>
    <scope>NUCLEOTIDE SEQUENCE [LARGE SCALE GENOMIC DNA]</scope>
    <source>
        <strain evidence="2 3">AM80</strain>
    </source>
</reference>
<dbReference type="OMA" id="HETEMNE"/>
<dbReference type="AlphaFoldDB" id="A0A3R7L255"/>
<evidence type="ECO:0000313" key="3">
    <source>
        <dbReference type="Proteomes" id="UP000283634"/>
    </source>
</evidence>
<dbReference type="Proteomes" id="UP000283634">
    <property type="component" value="Unassembled WGS sequence"/>
</dbReference>
<keyword evidence="3" id="KW-1185">Reference proteome</keyword>
<protein>
    <submittedName>
        <fullName evidence="2">Putative MYH7B protein</fullName>
    </submittedName>
</protein>
<dbReference type="RefSeq" id="XP_029239067.1">
    <property type="nucleotide sequence ID" value="XM_029381112.1"/>
</dbReference>
<comment type="caution">
    <text evidence="2">The sequence shown here is derived from an EMBL/GenBank/DDBJ whole genome shotgun (WGS) entry which is preliminary data.</text>
</comment>
<feature type="coiled-coil region" evidence="1">
    <location>
        <begin position="131"/>
        <end position="292"/>
    </location>
</feature>
<sequence length="449" mass="51680">MAHFFKKHTHTASSPDTEELEMLRQKVGTLEEVVRRAEEDLREERKTLSMLQLKTTQWKEKVKELYSKDQVRIAQLEDELKVIKALHDTAPVPITAEMQSLLDKALSTLRDEHERGLGAKQQELNKALATVSDRELELAKSHREMKALQDQYIVSQQHFTHELELLNRHHEKEIQQLNAQVEASDKTQELRSHIRKQEKEIQDLEQHSAQQAVLTGELQTEIVELTETNTKLQRELEEAIANMSTVLEKQRLWKEGVKNIKLQDMKIIHDLQEELEKQKQAISTEKVKEEKLQSVEKNKDISQDLHNSQKQTPEGINLIHTVTDPLPENLSNLSHCKEHTNKYQTSLIETPPAPPHTLSTNSIASSPMQTKNGEANINKAALAVNLRAQLEEAVRQREEVQQELVRTGEELSSLREQGGRILQTCVPSWKRPCGSARRCSRSWCERVRS</sequence>
<name>A0A3R7L255_TRYRA</name>